<comment type="function">
    <text evidence="1 12">Cytokine that can act as a growth factor for activated T and NK cells, enhance the lytic activity of NK/lymphokine-activated killer cells, and stimulate the production of IFN-gamma by resting PBMC.</text>
</comment>
<dbReference type="Proteomes" id="UP000551758">
    <property type="component" value="Unassembled WGS sequence"/>
</dbReference>
<dbReference type="GO" id="GO:0016020">
    <property type="term" value="C:membrane"/>
    <property type="evidence" value="ECO:0007669"/>
    <property type="project" value="InterPro"/>
</dbReference>
<evidence type="ECO:0000259" key="14">
    <source>
        <dbReference type="PROSITE" id="PS50853"/>
    </source>
</evidence>
<evidence type="ECO:0000256" key="11">
    <source>
        <dbReference type="ARBA" id="ARBA00034518"/>
    </source>
</evidence>
<dbReference type="GO" id="GO:0004896">
    <property type="term" value="F:cytokine receptor activity"/>
    <property type="evidence" value="ECO:0007669"/>
    <property type="project" value="UniProtKB-UniRule"/>
</dbReference>
<dbReference type="Gene3D" id="2.60.40.10">
    <property type="entry name" value="Immunoglobulins"/>
    <property type="match status" value="3"/>
</dbReference>
<dbReference type="EMBL" id="JACDTQ010003641">
    <property type="protein sequence ID" value="KAF5913233.1"/>
    <property type="molecule type" value="Genomic_DNA"/>
</dbReference>
<sequence length="359" mass="40898">MEKSPAGLRSRTRVAARGPPCSSALFWRLWMHQQQLVLSWFSLVLLASPLLAIWELEKDVYVVELDWYPDAPGETVVLTCDTPEEEGITWTSDQSSEVLGSGKTLTIQVKEFGDAGQYTCHKGGEVLSHSRLLLHKKEDGIWSTDILKDQKEPKNKTFLKCEAKNYSGRFTCWWLTAISTDLKFSVKSSRGSSDPRGVTCGAATLSAERVRVDHREYKKYTAECQEVSACPAAEESLPIEVVVDAVHKLKYENYTRSFFIRDIIKPDPPKNLQLKPLKNSRQVEVSWEYPDTWSTPHSYFSLTFCIQVQGKSKREKKDKLFMDETSAKVTCHKDAQIRVQARDRYYSSSWSEWASVSCS</sequence>
<feature type="domain" description="Ig-like" evidence="13">
    <location>
        <begin position="73"/>
        <end position="120"/>
    </location>
</feature>
<comment type="similarity">
    <text evidence="2 12">Belongs to the IL-12B family.</text>
</comment>
<name>A0A7J7EC24_DICBM</name>
<keyword evidence="12" id="KW-0964">Secreted</keyword>
<dbReference type="SUPFAM" id="SSF48726">
    <property type="entry name" value="Immunoglobulin"/>
    <property type="match status" value="1"/>
</dbReference>
<evidence type="ECO:0000256" key="7">
    <source>
        <dbReference type="ARBA" id="ARBA00023180"/>
    </source>
</evidence>
<evidence type="ECO:0000256" key="2">
    <source>
        <dbReference type="ARBA" id="ARBA00006261"/>
    </source>
</evidence>
<dbReference type="PROSITE" id="PS50853">
    <property type="entry name" value="FN3"/>
    <property type="match status" value="1"/>
</dbReference>
<evidence type="ECO:0000256" key="5">
    <source>
        <dbReference type="ARBA" id="ARBA00022729"/>
    </source>
</evidence>
<evidence type="ECO:0000259" key="13">
    <source>
        <dbReference type="PROSITE" id="PS50835"/>
    </source>
</evidence>
<evidence type="ECO:0000256" key="8">
    <source>
        <dbReference type="ARBA" id="ARBA00023319"/>
    </source>
</evidence>
<dbReference type="PROSITE" id="PS01354">
    <property type="entry name" value="HEMATOPO_REC_L_F3"/>
    <property type="match status" value="1"/>
</dbReference>
<evidence type="ECO:0000313" key="16">
    <source>
        <dbReference type="Proteomes" id="UP000551758"/>
    </source>
</evidence>
<evidence type="ECO:0000313" key="15">
    <source>
        <dbReference type="EMBL" id="KAF5913233.1"/>
    </source>
</evidence>
<reference evidence="15 16" key="1">
    <citation type="journal article" date="2020" name="Mol. Biol. Evol.">
        <title>Interspecific Gene Flow and the Evolution of Specialization in Black and White Rhinoceros.</title>
        <authorList>
            <person name="Moodley Y."/>
            <person name="Westbury M.V."/>
            <person name="Russo I.M."/>
            <person name="Gopalakrishnan S."/>
            <person name="Rakotoarivelo A."/>
            <person name="Olsen R.A."/>
            <person name="Prost S."/>
            <person name="Tunstall T."/>
            <person name="Ryder O.A."/>
            <person name="Dalen L."/>
            <person name="Bruford M.W."/>
        </authorList>
    </citation>
    <scope>NUCLEOTIDE SEQUENCE [LARGE SCALE GENOMIC DNA]</scope>
    <source>
        <strain evidence="15">SBR-YM</strain>
        <tissue evidence="15">Skin</tissue>
    </source>
</reference>
<keyword evidence="16" id="KW-1185">Reference proteome</keyword>
<evidence type="ECO:0000256" key="10">
    <source>
        <dbReference type="ARBA" id="ARBA00032299"/>
    </source>
</evidence>
<dbReference type="InterPro" id="IPR003598">
    <property type="entry name" value="Ig_sub2"/>
</dbReference>
<dbReference type="Pfam" id="PF10420">
    <property type="entry name" value="IL12p40_C"/>
    <property type="match status" value="1"/>
</dbReference>
<dbReference type="InterPro" id="IPR015528">
    <property type="entry name" value="IL-12_beta"/>
</dbReference>
<accession>A0A7J7EC24</accession>
<dbReference type="InterPro" id="IPR003530">
    <property type="entry name" value="Hematopoietin_rcpt_L_F3_CS"/>
</dbReference>
<dbReference type="FunFam" id="2.60.40.10:FF:001008">
    <property type="entry name" value="Interleukin-12 subunit beta"/>
    <property type="match status" value="1"/>
</dbReference>
<dbReference type="InterPro" id="IPR019482">
    <property type="entry name" value="IL-12_beta_cen-dom"/>
</dbReference>
<dbReference type="PANTHER" id="PTHR48485:SF4">
    <property type="entry name" value="INTERLEUKIN-12 SUBUNIT BETA"/>
    <property type="match status" value="1"/>
</dbReference>
<dbReference type="InterPro" id="IPR036116">
    <property type="entry name" value="FN3_sf"/>
</dbReference>
<dbReference type="PROSITE" id="PS50835">
    <property type="entry name" value="IG_LIKE"/>
    <property type="match status" value="1"/>
</dbReference>
<dbReference type="GO" id="GO:0005125">
    <property type="term" value="F:cytokine activity"/>
    <property type="evidence" value="ECO:0007669"/>
    <property type="project" value="UniProtKB-KW"/>
</dbReference>
<dbReference type="PRINTS" id="PR01928">
    <property type="entry name" value="INTRLEUKN12B"/>
</dbReference>
<dbReference type="InterPro" id="IPR007110">
    <property type="entry name" value="Ig-like_dom"/>
</dbReference>
<dbReference type="InterPro" id="IPR036179">
    <property type="entry name" value="Ig-like_dom_sf"/>
</dbReference>
<keyword evidence="5" id="KW-0732">Signal</keyword>
<dbReference type="InterPro" id="IPR050676">
    <property type="entry name" value="IL-12"/>
</dbReference>
<organism evidence="15 16">
    <name type="scientific">Diceros bicornis minor</name>
    <name type="common">South-central black rhinoceros</name>
    <dbReference type="NCBI Taxonomy" id="77932"/>
    <lineage>
        <taxon>Eukaryota</taxon>
        <taxon>Metazoa</taxon>
        <taxon>Chordata</taxon>
        <taxon>Craniata</taxon>
        <taxon>Vertebrata</taxon>
        <taxon>Euteleostomi</taxon>
        <taxon>Mammalia</taxon>
        <taxon>Eutheria</taxon>
        <taxon>Laurasiatheria</taxon>
        <taxon>Perissodactyla</taxon>
        <taxon>Rhinocerotidae</taxon>
        <taxon>Diceros</taxon>
    </lineage>
</organism>
<dbReference type="PIRSF" id="PIRSF038007">
    <property type="entry name" value="IL_12_beta"/>
    <property type="match status" value="1"/>
</dbReference>
<dbReference type="SMART" id="SM00408">
    <property type="entry name" value="IGc2"/>
    <property type="match status" value="1"/>
</dbReference>
<evidence type="ECO:0000256" key="4">
    <source>
        <dbReference type="ARBA" id="ARBA00022514"/>
    </source>
</evidence>
<evidence type="ECO:0000256" key="9">
    <source>
        <dbReference type="ARBA" id="ARBA00029655"/>
    </source>
</evidence>
<proteinExistence type="inferred from homology"/>
<dbReference type="SUPFAM" id="SSF49265">
    <property type="entry name" value="Fibronectin type III"/>
    <property type="match status" value="2"/>
</dbReference>
<dbReference type="GO" id="GO:0005615">
    <property type="term" value="C:extracellular space"/>
    <property type="evidence" value="ECO:0007669"/>
    <property type="project" value="UniProtKB-KW"/>
</dbReference>
<evidence type="ECO:0000256" key="6">
    <source>
        <dbReference type="ARBA" id="ARBA00023157"/>
    </source>
</evidence>
<evidence type="ECO:0000256" key="3">
    <source>
        <dbReference type="ARBA" id="ARBA00013416"/>
    </source>
</evidence>
<protein>
    <recommendedName>
        <fullName evidence="3 12">Interleukin-12 subunit beta</fullName>
        <shortName evidence="12">IL-12B</shortName>
    </recommendedName>
    <alternativeName>
        <fullName evidence="10 12">Cytotoxic lymphocyte maturation factor 40 kDa subunit</fullName>
    </alternativeName>
    <alternativeName>
        <fullName evidence="9 12">IL-12 subunit p40</fullName>
    </alternativeName>
</protein>
<keyword evidence="4 12" id="KW-0202">Cytokine</keyword>
<keyword evidence="8 12" id="KW-0393">Immunoglobulin domain</keyword>
<comment type="subunit">
    <text evidence="11">Heterodimer with IL12A; disulfide-linked. The heterodimer is known as interleukin IL-12. Heterodimer with IL23A; disulfide-linked. The heterodimer is known as interleukin IL-23. Also secreted as a monomer. Interacts with NBR1; this interaction promotes IL-12 secretion.</text>
</comment>
<dbReference type="GO" id="GO:0032946">
    <property type="term" value="P:positive regulation of mononuclear cell proliferation"/>
    <property type="evidence" value="ECO:0007669"/>
    <property type="project" value="UniProtKB-ARBA"/>
</dbReference>
<keyword evidence="6" id="KW-1015">Disulfide bond</keyword>
<comment type="subcellular location">
    <subcellularLocation>
        <location evidence="12">Secreted</location>
    </subcellularLocation>
</comment>
<dbReference type="InterPro" id="IPR013783">
    <property type="entry name" value="Ig-like_fold"/>
</dbReference>
<dbReference type="FunFam" id="2.60.40.10:FF:000959">
    <property type="entry name" value="Interleukin-12 subunit beta"/>
    <property type="match status" value="1"/>
</dbReference>
<dbReference type="PANTHER" id="PTHR48485">
    <property type="entry name" value="INTERLEUKIN-12 SUBUNIT BETA-RELATED"/>
    <property type="match status" value="1"/>
</dbReference>
<keyword evidence="7 12" id="KW-0325">Glycoprotein</keyword>
<evidence type="ECO:0000256" key="1">
    <source>
        <dbReference type="ARBA" id="ARBA00002947"/>
    </source>
</evidence>
<gene>
    <name evidence="12" type="primary">IL12B</name>
    <name evidence="15" type="ORF">HPG69_016849</name>
</gene>
<feature type="domain" description="Fibronectin type-III" evidence="14">
    <location>
        <begin position="268"/>
        <end position="359"/>
    </location>
</feature>
<evidence type="ECO:0000256" key="12">
    <source>
        <dbReference type="RuleBase" id="RU281113"/>
    </source>
</evidence>
<dbReference type="InterPro" id="IPR003961">
    <property type="entry name" value="FN3_dom"/>
</dbReference>
<dbReference type="AlphaFoldDB" id="A0A7J7EC24"/>
<dbReference type="CDD" id="cd00063">
    <property type="entry name" value="FN3"/>
    <property type="match status" value="1"/>
</dbReference>
<comment type="caution">
    <text evidence="15">The sequence shown here is derived from an EMBL/GenBank/DDBJ whole genome shotgun (WGS) entry which is preliminary data.</text>
</comment>
<dbReference type="FunFam" id="2.60.40.10:FF:001009">
    <property type="entry name" value="Interleukin-12 subunit beta"/>
    <property type="match status" value="1"/>
</dbReference>